<comment type="pathway">
    <text evidence="1 8">Cofactor biosynthesis; NAD(+) biosynthesis; NAD(+) from deamido-NAD(+) (L-Gln route): step 1/1.</text>
</comment>
<keyword evidence="3 8" id="KW-0436">Ligase</keyword>
<dbReference type="FunFam" id="3.60.110.10:FF:000003">
    <property type="entry name" value="Glutamine-dependent NAD(+) synthetase"/>
    <property type="match status" value="1"/>
</dbReference>
<evidence type="ECO:0000313" key="10">
    <source>
        <dbReference type="EMBL" id="KAL3810279.1"/>
    </source>
</evidence>
<evidence type="ECO:0000259" key="9">
    <source>
        <dbReference type="PROSITE" id="PS50263"/>
    </source>
</evidence>
<evidence type="ECO:0000256" key="5">
    <source>
        <dbReference type="ARBA" id="ARBA00022840"/>
    </source>
</evidence>
<dbReference type="AlphaFoldDB" id="A0ABD3RB76"/>
<dbReference type="EC" id="6.3.5.1" evidence="8"/>
<dbReference type="InterPro" id="IPR003694">
    <property type="entry name" value="NAD_synthase"/>
</dbReference>
<comment type="caution">
    <text evidence="10">The sequence shown here is derived from an EMBL/GenBank/DDBJ whole genome shotgun (WGS) entry which is preliminary data.</text>
</comment>
<keyword evidence="6 8" id="KW-0520">NAD</keyword>
<evidence type="ECO:0000313" key="11">
    <source>
        <dbReference type="Proteomes" id="UP001530377"/>
    </source>
</evidence>
<dbReference type="InterPro" id="IPR022310">
    <property type="entry name" value="NAD/GMP_synthase"/>
</dbReference>
<accession>A0ABD3RB76</accession>
<dbReference type="InterPro" id="IPR003010">
    <property type="entry name" value="C-N_Hydrolase"/>
</dbReference>
<dbReference type="Gene3D" id="3.60.110.10">
    <property type="entry name" value="Carbon-nitrogen hydrolase"/>
    <property type="match status" value="1"/>
</dbReference>
<keyword evidence="11" id="KW-1185">Reference proteome</keyword>
<dbReference type="GO" id="GO:0009435">
    <property type="term" value="P:NAD+ biosynthetic process"/>
    <property type="evidence" value="ECO:0007669"/>
    <property type="project" value="UniProtKB-UniRule"/>
</dbReference>
<name>A0ABD3RB76_9STRA</name>
<sequence>MATTTASDGRPSSLITVATCNLNQWALDFDGNLQRIYESCRIAKEKQASYRLGPELEICGYGCEDHFLECDTFDHCWESLARLLELGATDDLLCDFGMPVLHGGVRYNCRVLCRNRRLLLIRPKTALADGGNYREGRYFAAHAPPAARANAHVERHLLPPNFRAEFGQRDVPFGLYHLRCGDGTTIGCESCEELWTPRSSHVDMALRGVEIIGNGSGSHHELRKLSTRMELMVSATRKCGGVYLYSNQRGCDGGRCYYDGCAMIVVNGRIVAQAPQFDVRDVNVVVATIDLDDVRGYRASNPSFGVQAARLAAAEGGGGNGIACDDVHLVWDGANDATSAALPAPHGNKNWPKHTEGGVELKVVSPEEECCLGPACWLWDYLRRSGAAGFFLPLSGGADSSSVAAIVAVMCILVTKASREDPEGDVARECRRVCRKDEGNSLWVPSTPEEMANHVLHTTFMGTENSSGVTNSRALRLAEAIGTYHLSIKIDLMVKAVLQVFQMATGHMPRFASRGGTMNEDMALQNIQARLRMVTAYLMAQLLPWVRGRSGFLLVLGSANVDEGLRGYMTKYDCSSADLNPIGGISKGDLKRMLVFLSKKYPGFEVLAEIANAPPTAELRPIDVTMASAEAGHSQTDEEDMGMTYEELGHFGRLRKMSRCGPVGMFRKLLVTWSHLTPSEVAAKVKRFFYYYAVNRHKMTTITPAYHAEAYSPDDNRFDLRQFLYNTKWTRQFARIDDIVAQQPDSDNSKDKND</sequence>
<dbReference type="EMBL" id="JALLPB020000342">
    <property type="protein sequence ID" value="KAL3810279.1"/>
    <property type="molecule type" value="Genomic_DNA"/>
</dbReference>
<dbReference type="GO" id="GO:0005524">
    <property type="term" value="F:ATP binding"/>
    <property type="evidence" value="ECO:0007669"/>
    <property type="project" value="UniProtKB-UniRule"/>
</dbReference>
<dbReference type="Proteomes" id="UP001530377">
    <property type="component" value="Unassembled WGS sequence"/>
</dbReference>
<evidence type="ECO:0000256" key="8">
    <source>
        <dbReference type="PIRNR" id="PIRNR006630"/>
    </source>
</evidence>
<dbReference type="Gene3D" id="3.40.50.620">
    <property type="entry name" value="HUPs"/>
    <property type="match status" value="1"/>
</dbReference>
<dbReference type="PROSITE" id="PS50263">
    <property type="entry name" value="CN_HYDROLASE"/>
    <property type="match status" value="1"/>
</dbReference>
<dbReference type="InterPro" id="IPR014445">
    <property type="entry name" value="Gln-dep_NAD_synthase"/>
</dbReference>
<proteinExistence type="inferred from homology"/>
<dbReference type="NCBIfam" id="TIGR00552">
    <property type="entry name" value="nadE"/>
    <property type="match status" value="1"/>
</dbReference>
<dbReference type="FunFam" id="3.40.50.620:FF:000036">
    <property type="entry name" value="Glutamine-dependent NAD(+) synthetase"/>
    <property type="match status" value="1"/>
</dbReference>
<organism evidence="10 11">
    <name type="scientific">Cyclostephanos tholiformis</name>
    <dbReference type="NCBI Taxonomy" id="382380"/>
    <lineage>
        <taxon>Eukaryota</taxon>
        <taxon>Sar</taxon>
        <taxon>Stramenopiles</taxon>
        <taxon>Ochrophyta</taxon>
        <taxon>Bacillariophyta</taxon>
        <taxon>Coscinodiscophyceae</taxon>
        <taxon>Thalassiosirophycidae</taxon>
        <taxon>Stephanodiscales</taxon>
        <taxon>Stephanodiscaceae</taxon>
        <taxon>Cyclostephanos</taxon>
    </lineage>
</organism>
<gene>
    <name evidence="10" type="ORF">ACHAXA_008647</name>
</gene>
<dbReference type="SUPFAM" id="SSF52402">
    <property type="entry name" value="Adenine nucleotide alpha hydrolases-like"/>
    <property type="match status" value="1"/>
</dbReference>
<dbReference type="PANTHER" id="PTHR23090">
    <property type="entry name" value="NH 3 /GLUTAMINE-DEPENDENT NAD + SYNTHETASE"/>
    <property type="match status" value="1"/>
</dbReference>
<evidence type="ECO:0000256" key="1">
    <source>
        <dbReference type="ARBA" id="ARBA00005188"/>
    </source>
</evidence>
<dbReference type="GO" id="GO:0003952">
    <property type="term" value="F:NAD+ synthase (glutamine-hydrolyzing) activity"/>
    <property type="evidence" value="ECO:0007669"/>
    <property type="project" value="UniProtKB-UniRule"/>
</dbReference>
<comment type="similarity">
    <text evidence="2 8">In the C-terminal section; belongs to the NAD synthetase family.</text>
</comment>
<evidence type="ECO:0000256" key="7">
    <source>
        <dbReference type="ARBA" id="ARBA00052340"/>
    </source>
</evidence>
<dbReference type="InterPro" id="IPR036526">
    <property type="entry name" value="C-N_Hydrolase_sf"/>
</dbReference>
<dbReference type="Pfam" id="PF00795">
    <property type="entry name" value="CN_hydrolase"/>
    <property type="match status" value="1"/>
</dbReference>
<keyword evidence="4 8" id="KW-0547">Nucleotide-binding</keyword>
<dbReference type="PANTHER" id="PTHR23090:SF9">
    <property type="entry name" value="GLUTAMINE-DEPENDENT NAD(+) SYNTHETASE"/>
    <property type="match status" value="1"/>
</dbReference>
<keyword evidence="5 8" id="KW-0067">ATP-binding</keyword>
<dbReference type="Pfam" id="PF02540">
    <property type="entry name" value="NAD_synthase"/>
    <property type="match status" value="1"/>
</dbReference>
<dbReference type="CDD" id="cd00553">
    <property type="entry name" value="NAD_synthase"/>
    <property type="match status" value="1"/>
</dbReference>
<reference evidence="10 11" key="1">
    <citation type="submission" date="2024-10" db="EMBL/GenBank/DDBJ databases">
        <title>Updated reference genomes for cyclostephanoid diatoms.</title>
        <authorList>
            <person name="Roberts W.R."/>
            <person name="Alverson A.J."/>
        </authorList>
    </citation>
    <scope>NUCLEOTIDE SEQUENCE [LARGE SCALE GENOMIC DNA]</scope>
    <source>
        <strain evidence="10 11">AJA228-03</strain>
    </source>
</reference>
<dbReference type="InterPro" id="IPR014729">
    <property type="entry name" value="Rossmann-like_a/b/a_fold"/>
</dbReference>
<evidence type="ECO:0000256" key="2">
    <source>
        <dbReference type="ARBA" id="ARBA00007145"/>
    </source>
</evidence>
<dbReference type="CDD" id="cd07570">
    <property type="entry name" value="GAT_Gln-NAD-synth"/>
    <property type="match status" value="1"/>
</dbReference>
<evidence type="ECO:0000256" key="4">
    <source>
        <dbReference type="ARBA" id="ARBA00022741"/>
    </source>
</evidence>
<dbReference type="HAMAP" id="MF_02090">
    <property type="entry name" value="NadE_glutamine_dep"/>
    <property type="match status" value="1"/>
</dbReference>
<feature type="domain" description="CN hydrolase" evidence="9">
    <location>
        <begin position="15"/>
        <end position="291"/>
    </location>
</feature>
<dbReference type="PIRSF" id="PIRSF006630">
    <property type="entry name" value="NADS_GAT"/>
    <property type="match status" value="1"/>
</dbReference>
<dbReference type="SUPFAM" id="SSF56317">
    <property type="entry name" value="Carbon-nitrogen hydrolase"/>
    <property type="match status" value="1"/>
</dbReference>
<protein>
    <recommendedName>
        <fullName evidence="8">Glutamine-dependent NAD(+) synthetase</fullName>
        <ecNumber evidence="8">6.3.5.1</ecNumber>
    </recommendedName>
    <alternativeName>
        <fullName evidence="8">NAD(+) synthase [glutamine-hydrolyzing]</fullName>
    </alternativeName>
</protein>
<evidence type="ECO:0000256" key="3">
    <source>
        <dbReference type="ARBA" id="ARBA00022598"/>
    </source>
</evidence>
<evidence type="ECO:0000256" key="6">
    <source>
        <dbReference type="ARBA" id="ARBA00023027"/>
    </source>
</evidence>
<comment type="catalytic activity">
    <reaction evidence="7 8">
        <text>deamido-NAD(+) + L-glutamine + ATP + H2O = L-glutamate + AMP + diphosphate + NAD(+) + H(+)</text>
        <dbReference type="Rhea" id="RHEA:24384"/>
        <dbReference type="ChEBI" id="CHEBI:15377"/>
        <dbReference type="ChEBI" id="CHEBI:15378"/>
        <dbReference type="ChEBI" id="CHEBI:29985"/>
        <dbReference type="ChEBI" id="CHEBI:30616"/>
        <dbReference type="ChEBI" id="CHEBI:33019"/>
        <dbReference type="ChEBI" id="CHEBI:57540"/>
        <dbReference type="ChEBI" id="CHEBI:58359"/>
        <dbReference type="ChEBI" id="CHEBI:58437"/>
        <dbReference type="ChEBI" id="CHEBI:456215"/>
        <dbReference type="EC" id="6.3.5.1"/>
    </reaction>
</comment>